<feature type="signal peptide" evidence="1">
    <location>
        <begin position="1"/>
        <end position="21"/>
    </location>
</feature>
<name>A0ABW5MBZ3_9BACT</name>
<dbReference type="EMBL" id="JBHULN010000033">
    <property type="protein sequence ID" value="MFD2574580.1"/>
    <property type="molecule type" value="Genomic_DNA"/>
</dbReference>
<organism evidence="2 3">
    <name type="scientific">Spirosoma soli</name>
    <dbReference type="NCBI Taxonomy" id="1770529"/>
    <lineage>
        <taxon>Bacteria</taxon>
        <taxon>Pseudomonadati</taxon>
        <taxon>Bacteroidota</taxon>
        <taxon>Cytophagia</taxon>
        <taxon>Cytophagales</taxon>
        <taxon>Cytophagaceae</taxon>
        <taxon>Spirosoma</taxon>
    </lineage>
</organism>
<evidence type="ECO:0000313" key="2">
    <source>
        <dbReference type="EMBL" id="MFD2574580.1"/>
    </source>
</evidence>
<dbReference type="RefSeq" id="WP_381528512.1">
    <property type="nucleotide sequence ID" value="NZ_JBHULN010000033.1"/>
</dbReference>
<accession>A0ABW5MBZ3</accession>
<sequence>MRSSFATLPLGALALSHVTLATHLLLCQTKTILVSTETRLANPNRPVKERVACRRGAGTHVLLGIFTQHPRGLMVGEELPQRT</sequence>
<evidence type="ECO:0000256" key="1">
    <source>
        <dbReference type="SAM" id="SignalP"/>
    </source>
</evidence>
<dbReference type="Proteomes" id="UP001597469">
    <property type="component" value="Unassembled WGS sequence"/>
</dbReference>
<proteinExistence type="predicted"/>
<evidence type="ECO:0008006" key="4">
    <source>
        <dbReference type="Google" id="ProtNLM"/>
    </source>
</evidence>
<comment type="caution">
    <text evidence="2">The sequence shown here is derived from an EMBL/GenBank/DDBJ whole genome shotgun (WGS) entry which is preliminary data.</text>
</comment>
<evidence type="ECO:0000313" key="3">
    <source>
        <dbReference type="Proteomes" id="UP001597469"/>
    </source>
</evidence>
<protein>
    <recommendedName>
        <fullName evidence="4">Secreted protein</fullName>
    </recommendedName>
</protein>
<reference evidence="3" key="1">
    <citation type="journal article" date="2019" name="Int. J. Syst. Evol. Microbiol.">
        <title>The Global Catalogue of Microorganisms (GCM) 10K type strain sequencing project: providing services to taxonomists for standard genome sequencing and annotation.</title>
        <authorList>
            <consortium name="The Broad Institute Genomics Platform"/>
            <consortium name="The Broad Institute Genome Sequencing Center for Infectious Disease"/>
            <person name="Wu L."/>
            <person name="Ma J."/>
        </authorList>
    </citation>
    <scope>NUCLEOTIDE SEQUENCE [LARGE SCALE GENOMIC DNA]</scope>
    <source>
        <strain evidence="3">KCTC 42805</strain>
    </source>
</reference>
<gene>
    <name evidence="2" type="ORF">ACFSUS_28370</name>
</gene>
<keyword evidence="3" id="KW-1185">Reference proteome</keyword>
<feature type="chain" id="PRO_5045930472" description="Secreted protein" evidence="1">
    <location>
        <begin position="22"/>
        <end position="83"/>
    </location>
</feature>
<keyword evidence="1" id="KW-0732">Signal</keyword>